<keyword evidence="2" id="KW-1185">Reference proteome</keyword>
<evidence type="ECO:0000313" key="2">
    <source>
        <dbReference type="Proteomes" id="UP000813461"/>
    </source>
</evidence>
<dbReference type="InterPro" id="IPR029044">
    <property type="entry name" value="Nucleotide-diphossugar_trans"/>
</dbReference>
<comment type="caution">
    <text evidence="1">The sequence shown here is derived from an EMBL/GenBank/DDBJ whole genome shotgun (WGS) entry which is preliminary data.</text>
</comment>
<dbReference type="AlphaFoldDB" id="A0A8K0QZI8"/>
<evidence type="ECO:0000313" key="1">
    <source>
        <dbReference type="EMBL" id="KAH7077384.1"/>
    </source>
</evidence>
<protein>
    <submittedName>
        <fullName evidence="1">Glucose N-acetyltransferase</fullName>
    </submittedName>
</protein>
<organism evidence="1 2">
    <name type="scientific">Paraphoma chrysanthemicola</name>
    <dbReference type="NCBI Taxonomy" id="798071"/>
    <lineage>
        <taxon>Eukaryota</taxon>
        <taxon>Fungi</taxon>
        <taxon>Dikarya</taxon>
        <taxon>Ascomycota</taxon>
        <taxon>Pezizomycotina</taxon>
        <taxon>Dothideomycetes</taxon>
        <taxon>Pleosporomycetidae</taxon>
        <taxon>Pleosporales</taxon>
        <taxon>Pleosporineae</taxon>
        <taxon>Phaeosphaeriaceae</taxon>
        <taxon>Paraphoma</taxon>
    </lineage>
</organism>
<sequence>MGSPTRRMRIALCAALIVTLFFVFSNLHVSLHDHAIFPDVLSHKLHDTAFSSAPKDCNPPQTQPTSHDHIIDWSSFAYTQYVTNEFYLCNSLMIFESLRRHNTKAQLLMMYPNHWTPAEPNDTDAGYESQLLAQARDEYDVTLSPIEVRTYEKPGSTDHTWEDSYTKLFAFNQTQYKRVIALDSDAIVLDNMDELFLLPPTPVAMPRAYWLTDYKLSSQIIVIQPSETEFARIERAMQTHQDDEYDMDILHKMYASSSMIIPHRKYDLLSAEFRSDAHEAYLGSKEETWDAKKVLAEAKLVHFSEWPLPKPWIKVAQGKLDKYTPACRNSTVLGREDCSDREVWLGLRTDFSARRERICGRPFDLKDKDD</sequence>
<proteinExistence type="predicted"/>
<gene>
    <name evidence="1" type="ORF">FB567DRAFT_552901</name>
</gene>
<dbReference type="EMBL" id="JAGMVJ010000018">
    <property type="protein sequence ID" value="KAH7077384.1"/>
    <property type="molecule type" value="Genomic_DNA"/>
</dbReference>
<dbReference type="InterPro" id="IPR050587">
    <property type="entry name" value="GNT1/Glycosyltrans_8"/>
</dbReference>
<accession>A0A8K0QZI8</accession>
<reference evidence="1" key="1">
    <citation type="journal article" date="2021" name="Nat. Commun.">
        <title>Genetic determinants of endophytism in the Arabidopsis root mycobiome.</title>
        <authorList>
            <person name="Mesny F."/>
            <person name="Miyauchi S."/>
            <person name="Thiergart T."/>
            <person name="Pickel B."/>
            <person name="Atanasova L."/>
            <person name="Karlsson M."/>
            <person name="Huettel B."/>
            <person name="Barry K.W."/>
            <person name="Haridas S."/>
            <person name="Chen C."/>
            <person name="Bauer D."/>
            <person name="Andreopoulos W."/>
            <person name="Pangilinan J."/>
            <person name="LaButti K."/>
            <person name="Riley R."/>
            <person name="Lipzen A."/>
            <person name="Clum A."/>
            <person name="Drula E."/>
            <person name="Henrissat B."/>
            <person name="Kohler A."/>
            <person name="Grigoriev I.V."/>
            <person name="Martin F.M."/>
            <person name="Hacquard S."/>
        </authorList>
    </citation>
    <scope>NUCLEOTIDE SEQUENCE</scope>
    <source>
        <strain evidence="1">MPI-SDFR-AT-0120</strain>
    </source>
</reference>
<dbReference type="Proteomes" id="UP000813461">
    <property type="component" value="Unassembled WGS sequence"/>
</dbReference>
<name>A0A8K0QZI8_9PLEO</name>
<dbReference type="OrthoDB" id="2014201at2759"/>
<dbReference type="PANTHER" id="PTHR11183">
    <property type="entry name" value="GLYCOGENIN SUBFAMILY MEMBER"/>
    <property type="match status" value="1"/>
</dbReference>
<dbReference type="Gene3D" id="3.90.550.10">
    <property type="entry name" value="Spore Coat Polysaccharide Biosynthesis Protein SpsA, Chain A"/>
    <property type="match status" value="1"/>
</dbReference>
<dbReference type="SUPFAM" id="SSF53448">
    <property type="entry name" value="Nucleotide-diphospho-sugar transferases"/>
    <property type="match status" value="1"/>
</dbReference>